<name>A1ZEX8_MICM2</name>
<accession>A1ZEX8</accession>
<protein>
    <submittedName>
        <fullName evidence="1">Uncharacterized protein</fullName>
    </submittedName>
</protein>
<comment type="caution">
    <text evidence="1">The sequence shown here is derived from an EMBL/GenBank/DDBJ whole genome shotgun (WGS) entry which is preliminary data.</text>
</comment>
<gene>
    <name evidence="1" type="ORF">M23134_07489</name>
</gene>
<dbReference type="Proteomes" id="UP000004095">
    <property type="component" value="Unassembled WGS sequence"/>
</dbReference>
<dbReference type="EMBL" id="AAWS01000004">
    <property type="protein sequence ID" value="EAY31081.1"/>
    <property type="molecule type" value="Genomic_DNA"/>
</dbReference>
<sequence>MSALIGIIYLQTQFHGGKSLVMGVKNPDTVIGNPFNVNSFYEF</sequence>
<evidence type="ECO:0000313" key="2">
    <source>
        <dbReference type="Proteomes" id="UP000004095"/>
    </source>
</evidence>
<proteinExistence type="predicted"/>
<evidence type="ECO:0000313" key="1">
    <source>
        <dbReference type="EMBL" id="EAY31081.1"/>
    </source>
</evidence>
<organism evidence="1 2">
    <name type="scientific">Microscilla marina ATCC 23134</name>
    <dbReference type="NCBI Taxonomy" id="313606"/>
    <lineage>
        <taxon>Bacteria</taxon>
        <taxon>Pseudomonadati</taxon>
        <taxon>Bacteroidota</taxon>
        <taxon>Cytophagia</taxon>
        <taxon>Cytophagales</taxon>
        <taxon>Microscillaceae</taxon>
        <taxon>Microscilla</taxon>
    </lineage>
</organism>
<keyword evidence="2" id="KW-1185">Reference proteome</keyword>
<reference evidence="1 2" key="1">
    <citation type="submission" date="2007-01" db="EMBL/GenBank/DDBJ databases">
        <authorList>
            <person name="Haygood M."/>
            <person name="Podell S."/>
            <person name="Anderson C."/>
            <person name="Hopkinson B."/>
            <person name="Roe K."/>
            <person name="Barbeau K."/>
            <person name="Gaasterland T."/>
            <person name="Ferriera S."/>
            <person name="Johnson J."/>
            <person name="Kravitz S."/>
            <person name="Beeson K."/>
            <person name="Sutton G."/>
            <person name="Rogers Y.-H."/>
            <person name="Friedman R."/>
            <person name="Frazier M."/>
            <person name="Venter J.C."/>
        </authorList>
    </citation>
    <scope>NUCLEOTIDE SEQUENCE [LARGE SCALE GENOMIC DNA]</scope>
    <source>
        <strain evidence="1 2">ATCC 23134</strain>
    </source>
</reference>
<dbReference type="AlphaFoldDB" id="A1ZEX8"/>